<evidence type="ECO:0000313" key="2">
    <source>
        <dbReference type="Proteomes" id="UP001054945"/>
    </source>
</evidence>
<dbReference type="AlphaFoldDB" id="A0AAV4XMP8"/>
<dbReference type="Proteomes" id="UP001054945">
    <property type="component" value="Unassembled WGS sequence"/>
</dbReference>
<comment type="caution">
    <text evidence="1">The sequence shown here is derived from an EMBL/GenBank/DDBJ whole genome shotgun (WGS) entry which is preliminary data.</text>
</comment>
<keyword evidence="2" id="KW-1185">Reference proteome</keyword>
<name>A0AAV4XMP8_CAEEX</name>
<organism evidence="1 2">
    <name type="scientific">Caerostris extrusa</name>
    <name type="common">Bark spider</name>
    <name type="synonym">Caerostris bankana</name>
    <dbReference type="NCBI Taxonomy" id="172846"/>
    <lineage>
        <taxon>Eukaryota</taxon>
        <taxon>Metazoa</taxon>
        <taxon>Ecdysozoa</taxon>
        <taxon>Arthropoda</taxon>
        <taxon>Chelicerata</taxon>
        <taxon>Arachnida</taxon>
        <taxon>Araneae</taxon>
        <taxon>Araneomorphae</taxon>
        <taxon>Entelegynae</taxon>
        <taxon>Araneoidea</taxon>
        <taxon>Araneidae</taxon>
        <taxon>Caerostris</taxon>
    </lineage>
</organism>
<reference evidence="1 2" key="1">
    <citation type="submission" date="2021-06" db="EMBL/GenBank/DDBJ databases">
        <title>Caerostris extrusa draft genome.</title>
        <authorList>
            <person name="Kono N."/>
            <person name="Arakawa K."/>
        </authorList>
    </citation>
    <scope>NUCLEOTIDE SEQUENCE [LARGE SCALE GENOMIC DNA]</scope>
</reference>
<evidence type="ECO:0000313" key="1">
    <source>
        <dbReference type="EMBL" id="GIY95104.1"/>
    </source>
</evidence>
<proteinExistence type="predicted"/>
<accession>A0AAV4XMP8</accession>
<protein>
    <submittedName>
        <fullName evidence="1">Uncharacterized protein</fullName>
    </submittedName>
</protein>
<dbReference type="EMBL" id="BPLR01017873">
    <property type="protein sequence ID" value="GIY95104.1"/>
    <property type="molecule type" value="Genomic_DNA"/>
</dbReference>
<gene>
    <name evidence="1" type="ORF">CEXT_227291</name>
</gene>
<sequence length="84" mass="9441">MWQTAFLAPRLPSDELKKGRAVEGRARSKAAFNGLWGTRNGTNEILMPLSCEISFLLVLRVEQVVVDDGFIAFRDEGFRRRGTA</sequence>